<dbReference type="InterPro" id="IPR003598">
    <property type="entry name" value="Ig_sub2"/>
</dbReference>
<dbReference type="InterPro" id="IPR003599">
    <property type="entry name" value="Ig_sub"/>
</dbReference>
<evidence type="ECO:0000256" key="12">
    <source>
        <dbReference type="SAM" id="Phobius"/>
    </source>
</evidence>
<dbReference type="GO" id="GO:0005886">
    <property type="term" value="C:plasma membrane"/>
    <property type="evidence" value="ECO:0007669"/>
    <property type="project" value="TreeGrafter"/>
</dbReference>
<evidence type="ECO:0000256" key="10">
    <source>
        <dbReference type="ARBA" id="ARBA00023180"/>
    </source>
</evidence>
<dbReference type="GO" id="GO:0098609">
    <property type="term" value="P:cell-cell adhesion"/>
    <property type="evidence" value="ECO:0007669"/>
    <property type="project" value="InterPro"/>
</dbReference>
<dbReference type="SMART" id="SM00408">
    <property type="entry name" value="IGc2"/>
    <property type="match status" value="3"/>
</dbReference>
<name>A0A8C4YN36_9SAUR</name>
<keyword evidence="8 12" id="KW-0472">Membrane</keyword>
<keyword evidence="11" id="KW-0393">Immunoglobulin domain</keyword>
<keyword evidence="10" id="KW-0325">Glycoprotein</keyword>
<dbReference type="Ensembl" id="ENSGEVT00005029584.1">
    <property type="protein sequence ID" value="ENSGEVP00005028136.1"/>
    <property type="gene ID" value="ENSGEVG00005019771.1"/>
</dbReference>
<feature type="domain" description="Ig-like" evidence="13">
    <location>
        <begin position="732"/>
        <end position="815"/>
    </location>
</feature>
<evidence type="ECO:0000256" key="6">
    <source>
        <dbReference type="ARBA" id="ARBA00022889"/>
    </source>
</evidence>
<dbReference type="InterPro" id="IPR047012">
    <property type="entry name" value="ICAM_VCAM"/>
</dbReference>
<keyword evidence="3 12" id="KW-0812">Transmembrane</keyword>
<keyword evidence="5" id="KW-0677">Repeat</keyword>
<keyword evidence="6" id="KW-0130">Cell adhesion</keyword>
<evidence type="ECO:0000256" key="9">
    <source>
        <dbReference type="ARBA" id="ARBA00023157"/>
    </source>
</evidence>
<dbReference type="AlphaFoldDB" id="A0A8C4YN36"/>
<evidence type="ECO:0000256" key="8">
    <source>
        <dbReference type="ARBA" id="ARBA00023136"/>
    </source>
</evidence>
<comment type="similarity">
    <text evidence="2">Belongs to the immunoglobulin superfamily. ICAM family.</text>
</comment>
<dbReference type="Gene3D" id="2.60.40.10">
    <property type="entry name" value="Immunoglobulins"/>
    <property type="match status" value="6"/>
</dbReference>
<keyword evidence="15" id="KW-1185">Reference proteome</keyword>
<dbReference type="InterPro" id="IPR013768">
    <property type="entry name" value="ICAM_N"/>
</dbReference>
<evidence type="ECO:0000256" key="3">
    <source>
        <dbReference type="ARBA" id="ARBA00022692"/>
    </source>
</evidence>
<dbReference type="InterPro" id="IPR007110">
    <property type="entry name" value="Ig-like_dom"/>
</dbReference>
<comment type="subcellular location">
    <subcellularLocation>
        <location evidence="1">Membrane</location>
        <topology evidence="1">Single-pass type I membrane protein</topology>
    </subcellularLocation>
</comment>
<proteinExistence type="inferred from homology"/>
<dbReference type="Pfam" id="PF21146">
    <property type="entry name" value="ICAM1_3_5_D2"/>
    <property type="match status" value="1"/>
</dbReference>
<dbReference type="PANTHER" id="PTHR13771:SF9">
    <property type="entry name" value="INTERCELLULAR ADHESION MOLECULE 5"/>
    <property type="match status" value="1"/>
</dbReference>
<dbReference type="PROSITE" id="PS50835">
    <property type="entry name" value="IG_LIKE"/>
    <property type="match status" value="3"/>
</dbReference>
<evidence type="ECO:0000256" key="11">
    <source>
        <dbReference type="ARBA" id="ARBA00023319"/>
    </source>
</evidence>
<evidence type="ECO:0000256" key="2">
    <source>
        <dbReference type="ARBA" id="ARBA00005925"/>
    </source>
</evidence>
<dbReference type="Proteomes" id="UP000694390">
    <property type="component" value="Unassembled WGS sequence"/>
</dbReference>
<dbReference type="PANTHER" id="PTHR13771">
    <property type="entry name" value="INTERCELLULAR ADHESION MOLECULE"/>
    <property type="match status" value="1"/>
</dbReference>
<dbReference type="InterPro" id="IPR013783">
    <property type="entry name" value="Ig-like_fold"/>
</dbReference>
<dbReference type="FunFam" id="2.60.40.10:FF:000641">
    <property type="entry name" value="Intercellular adhesion molecule 1"/>
    <property type="match status" value="2"/>
</dbReference>
<dbReference type="GO" id="GO:0005178">
    <property type="term" value="F:integrin binding"/>
    <property type="evidence" value="ECO:0007669"/>
    <property type="project" value="InterPro"/>
</dbReference>
<dbReference type="OrthoDB" id="6250964at2759"/>
<protein>
    <recommendedName>
        <fullName evidence="13">Ig-like domain-containing protein</fullName>
    </recommendedName>
</protein>
<dbReference type="InterPro" id="IPR048679">
    <property type="entry name" value="ICAM1_3_5_D2"/>
</dbReference>
<evidence type="ECO:0000256" key="5">
    <source>
        <dbReference type="ARBA" id="ARBA00022737"/>
    </source>
</evidence>
<sequence>CPGTSGCPDPGVLRHLGALLRLSTTGAFAISGAAEQSFNVSLWPEDSVVEHGGSIWLNCSHTCRDPSARGGLETSLTKAQNKSGPGWMAQELVDIQEWVSAPQCYFNCYGNVTCAVAHITTYRPPEWVVLEPLPEMELGQVYNLTCRVLNVAPVTHLSVTLRQGGRTLHTETFQNHTGTGPDDVTVTHEIIPQRRDHGQEVTCHTALDLRLQGQFFQNSPAVELRVFDLPEEPQLLTSLYIEVGTRAPARCRVAGVFPSAGEARFTLSFGGESLNFTVATSGDTATAQGEVWSQFPGQRELNCTVTMGPVSRSAGQSVRIYRECLNYPPRGVGSAGAEPRTLASGPQPRLQLTLTTHKGDNGRQFTCEGNLTLGSHSLVKNMSAQLIVLCEKPRLEGGSCGTRTRTWGCYWPQPTQHQLWCATETRGLSPPGDAAPRRAGTGQIRAFRRSEGVPGISLSPSDGCFNPSHTSLILLSVPDQPTLDESGCPSHRTWLEGTLQQLACEADGNPTPEVSCSKDSQVYGTSGVQNVTRGHAGIYRCSAANAHGTAGRNVTIHVECEGRDHSRWGAEGPTELGSPMTGAGGKGLAISCQETEGRPELSPPPIVFRGNIKTSPTSWPSMSARLWVGGAAGLFHGCDQWALVLCLPDKPTMDESSCPSTQAWLKGTLHTLACEADGIPVPRVPCTKEGAADEFGGERNVSRNDSGTYHCTATNRLGSMSRRVTVQVEYRPIILLLAVSPSDTVPRGTNFNISCRAEGSPAPAYRWTVPPAPNVHCSADNSTVSVAGADRHNRGIYICRVSNAHGQHLGQVRIQPHLRVPAPPPDHRLIIAALIAGAAVLLLGGTAGLVYYLKSTACRKGEYNVQDAESSSKATCLGPDSAVYGIQLTQT</sequence>
<evidence type="ECO:0000313" key="14">
    <source>
        <dbReference type="Ensembl" id="ENSGEVP00005028136.1"/>
    </source>
</evidence>
<dbReference type="PRINTS" id="PR01472">
    <property type="entry name" value="ICAMVCAM1"/>
</dbReference>
<dbReference type="Pfam" id="PF13927">
    <property type="entry name" value="Ig_3"/>
    <property type="match status" value="1"/>
</dbReference>
<evidence type="ECO:0000259" key="13">
    <source>
        <dbReference type="PROSITE" id="PS50835"/>
    </source>
</evidence>
<feature type="transmembrane region" description="Helical" evidence="12">
    <location>
        <begin position="829"/>
        <end position="853"/>
    </location>
</feature>
<keyword evidence="4" id="KW-0732">Signal</keyword>
<evidence type="ECO:0000313" key="15">
    <source>
        <dbReference type="Proteomes" id="UP000694390"/>
    </source>
</evidence>
<evidence type="ECO:0000256" key="1">
    <source>
        <dbReference type="ARBA" id="ARBA00004479"/>
    </source>
</evidence>
<feature type="domain" description="Ig-like" evidence="13">
    <location>
        <begin position="651"/>
        <end position="727"/>
    </location>
</feature>
<dbReference type="InterPro" id="IPR036179">
    <property type="entry name" value="Ig-like_dom_sf"/>
</dbReference>
<keyword evidence="7 12" id="KW-1133">Transmembrane helix</keyword>
<organism evidence="14 15">
    <name type="scientific">Gopherus evgoodei</name>
    <name type="common">Goodes thornscrub tortoise</name>
    <dbReference type="NCBI Taxonomy" id="1825980"/>
    <lineage>
        <taxon>Eukaryota</taxon>
        <taxon>Metazoa</taxon>
        <taxon>Chordata</taxon>
        <taxon>Craniata</taxon>
        <taxon>Vertebrata</taxon>
        <taxon>Euteleostomi</taxon>
        <taxon>Archelosauria</taxon>
        <taxon>Testudinata</taxon>
        <taxon>Testudines</taxon>
        <taxon>Cryptodira</taxon>
        <taxon>Durocryptodira</taxon>
        <taxon>Testudinoidea</taxon>
        <taxon>Testudinidae</taxon>
        <taxon>Gopherus</taxon>
    </lineage>
</organism>
<reference evidence="14" key="2">
    <citation type="submission" date="2025-09" db="UniProtKB">
        <authorList>
            <consortium name="Ensembl"/>
        </authorList>
    </citation>
    <scope>IDENTIFICATION</scope>
</reference>
<feature type="domain" description="Ig-like" evidence="13">
    <location>
        <begin position="481"/>
        <end position="557"/>
    </location>
</feature>
<evidence type="ECO:0000256" key="4">
    <source>
        <dbReference type="ARBA" id="ARBA00022729"/>
    </source>
</evidence>
<dbReference type="InterPro" id="IPR003987">
    <property type="entry name" value="ICAM_VCAM_N"/>
</dbReference>
<keyword evidence="9" id="KW-1015">Disulfide bond</keyword>
<dbReference type="SUPFAM" id="SSF48726">
    <property type="entry name" value="Immunoglobulin"/>
    <property type="match status" value="6"/>
</dbReference>
<evidence type="ECO:0000256" key="7">
    <source>
        <dbReference type="ARBA" id="ARBA00022989"/>
    </source>
</evidence>
<accession>A0A8C4YN36</accession>
<dbReference type="FunFam" id="2.60.40.10:FF:000194">
    <property type="entry name" value="Intercellular adhesion molecule 1"/>
    <property type="match status" value="1"/>
</dbReference>
<dbReference type="Pfam" id="PF03921">
    <property type="entry name" value="ICAM_N"/>
    <property type="match status" value="1"/>
</dbReference>
<dbReference type="SMART" id="SM00409">
    <property type="entry name" value="IG"/>
    <property type="match status" value="3"/>
</dbReference>
<dbReference type="GeneTree" id="ENSGT00940000159005"/>
<reference evidence="14" key="1">
    <citation type="submission" date="2025-08" db="UniProtKB">
        <authorList>
            <consortium name="Ensembl"/>
        </authorList>
    </citation>
    <scope>IDENTIFICATION</scope>
</reference>